<dbReference type="RefSeq" id="XP_043049732.1">
    <property type="nucleotide sequence ID" value="XM_043195559.1"/>
</dbReference>
<dbReference type="GO" id="GO:0061617">
    <property type="term" value="C:MICOS complex"/>
    <property type="evidence" value="ECO:0007669"/>
    <property type="project" value="UniProtKB-UniRule"/>
</dbReference>
<comment type="function">
    <text evidence="1 11">Component of the MICOS complex, a large protein complex of the mitochondrial inner membrane that plays crucial roles in the maintenance of crista junctions, inner membrane architecture, and formation of contact sites to the outer membrane.</text>
</comment>
<dbReference type="OrthoDB" id="4037694at2759"/>
<proteinExistence type="inferred from homology"/>
<dbReference type="InterPro" id="IPR031463">
    <property type="entry name" value="Mic12"/>
</dbReference>
<evidence type="ECO:0000256" key="2">
    <source>
        <dbReference type="ARBA" id="ARBA00004370"/>
    </source>
</evidence>
<keyword evidence="5" id="KW-0812">Transmembrane</keyword>
<evidence type="ECO:0000256" key="8">
    <source>
        <dbReference type="ARBA" id="ARBA00023136"/>
    </source>
</evidence>
<dbReference type="Pfam" id="PF17050">
    <property type="entry name" value="AIM5"/>
    <property type="match status" value="1"/>
</dbReference>
<evidence type="ECO:0000256" key="6">
    <source>
        <dbReference type="ARBA" id="ARBA00022989"/>
    </source>
</evidence>
<comment type="similarity">
    <text evidence="3 11">Belongs to the MICOS complex subunit Mic12 family.</text>
</comment>
<keyword evidence="8" id="KW-0472">Membrane</keyword>
<evidence type="ECO:0000256" key="3">
    <source>
        <dbReference type="ARBA" id="ARBA00009188"/>
    </source>
</evidence>
<organism evidence="12 13">
    <name type="scientific">Scheffersomyces spartinae</name>
    <dbReference type="NCBI Taxonomy" id="45513"/>
    <lineage>
        <taxon>Eukaryota</taxon>
        <taxon>Fungi</taxon>
        <taxon>Dikarya</taxon>
        <taxon>Ascomycota</taxon>
        <taxon>Saccharomycotina</taxon>
        <taxon>Pichiomycetes</taxon>
        <taxon>Debaryomycetaceae</taxon>
        <taxon>Scheffersomyces</taxon>
    </lineage>
</organism>
<evidence type="ECO:0000256" key="1">
    <source>
        <dbReference type="ARBA" id="ARBA00002689"/>
    </source>
</evidence>
<evidence type="ECO:0000256" key="5">
    <source>
        <dbReference type="ARBA" id="ARBA00022692"/>
    </source>
</evidence>
<dbReference type="Proteomes" id="UP000790833">
    <property type="component" value="Unassembled WGS sequence"/>
</dbReference>
<reference evidence="12" key="1">
    <citation type="submission" date="2021-03" db="EMBL/GenBank/DDBJ databases">
        <authorList>
            <person name="Palmer J.M."/>
        </authorList>
    </citation>
    <scope>NUCLEOTIDE SEQUENCE</scope>
    <source>
        <strain evidence="12">ARV_011</strain>
    </source>
</reference>
<dbReference type="GO" id="GO:0042407">
    <property type="term" value="P:cristae formation"/>
    <property type="evidence" value="ECO:0007669"/>
    <property type="project" value="InterPro"/>
</dbReference>
<gene>
    <name evidence="12" type="ORF">KQ657_004895</name>
</gene>
<comment type="subcellular location">
    <subcellularLocation>
        <location evidence="2">Membrane</location>
    </subcellularLocation>
    <subcellularLocation>
        <location evidence="11">Mitochondrion inner membrane</location>
        <topology evidence="11">Single-pass membrane protein</topology>
    </subcellularLocation>
</comment>
<protein>
    <recommendedName>
        <fullName evidence="4 11">MICOS complex subunit MIC12</fullName>
    </recommendedName>
    <alternativeName>
        <fullName evidence="10 11">Altered inheritance of mitochondria protein 5, mitochondrial</fullName>
    </alternativeName>
    <alternativeName>
        <fullName evidence="9 11">Found in mitochondrial proteome protein 51</fullName>
    </alternativeName>
</protein>
<keyword evidence="13" id="KW-1185">Reference proteome</keyword>
<comment type="caution">
    <text evidence="12">The sequence shown here is derived from an EMBL/GenBank/DDBJ whole genome shotgun (WGS) entry which is preliminary data.</text>
</comment>
<evidence type="ECO:0000256" key="11">
    <source>
        <dbReference type="RuleBase" id="RU363010"/>
    </source>
</evidence>
<evidence type="ECO:0000313" key="13">
    <source>
        <dbReference type="Proteomes" id="UP000790833"/>
    </source>
</evidence>
<accession>A0A9P7VAI0</accession>
<evidence type="ECO:0000313" key="12">
    <source>
        <dbReference type="EMBL" id="KAG7194185.1"/>
    </source>
</evidence>
<evidence type="ECO:0000256" key="7">
    <source>
        <dbReference type="ARBA" id="ARBA00023128"/>
    </source>
</evidence>
<keyword evidence="6" id="KW-1133">Transmembrane helix</keyword>
<dbReference type="EMBL" id="JAHMUF010000008">
    <property type="protein sequence ID" value="KAG7194185.1"/>
    <property type="molecule type" value="Genomic_DNA"/>
</dbReference>
<comment type="subunit">
    <text evidence="11">Component of the mitochondrial contact site and cristae organizing system (MICOS) complex.</text>
</comment>
<evidence type="ECO:0000256" key="4">
    <source>
        <dbReference type="ARBA" id="ARBA00018170"/>
    </source>
</evidence>
<dbReference type="GO" id="GO:0044284">
    <property type="term" value="C:mitochondrial crista junction"/>
    <property type="evidence" value="ECO:0007669"/>
    <property type="project" value="InterPro"/>
</dbReference>
<name>A0A9P7VAI0_9ASCO</name>
<keyword evidence="11" id="KW-0999">Mitochondrion inner membrane</keyword>
<sequence>MAGRIHGFLSGVLLTSAITYYTGEYIKKNQQFVSRHLQTSTRIIDNRILSDKDINKDIEPGSSHITRTSRGEFKEICKDIWNDEIITMVNWIYSINWFQLGKDADEGLIRLTDNLSEKISKH</sequence>
<dbReference type="GeneID" id="66118269"/>
<evidence type="ECO:0000256" key="9">
    <source>
        <dbReference type="ARBA" id="ARBA00032159"/>
    </source>
</evidence>
<keyword evidence="7 11" id="KW-0496">Mitochondrion</keyword>
<dbReference type="AlphaFoldDB" id="A0A9P7VAI0"/>
<evidence type="ECO:0000256" key="10">
    <source>
        <dbReference type="ARBA" id="ARBA00032985"/>
    </source>
</evidence>